<dbReference type="Proteomes" id="UP000092460">
    <property type="component" value="Unassembled WGS sequence"/>
</dbReference>
<keyword evidence="2" id="KW-1185">Reference proteome</keyword>
<reference evidence="1" key="2">
    <citation type="submission" date="2020-05" db="UniProtKB">
        <authorList>
            <consortium name="EnsemblMetazoa"/>
        </authorList>
    </citation>
    <scope>IDENTIFICATION</scope>
    <source>
        <strain evidence="1">IAEA</strain>
    </source>
</reference>
<evidence type="ECO:0000313" key="2">
    <source>
        <dbReference type="Proteomes" id="UP000092460"/>
    </source>
</evidence>
<accession>A0A1B0C6X3</accession>
<dbReference type="EMBL" id="JXJN01027167">
    <property type="status" value="NOT_ANNOTATED_CDS"/>
    <property type="molecule type" value="Genomic_DNA"/>
</dbReference>
<name>A0A1B0C6X3_9MUSC</name>
<sequence>MLKRSHATIVADRDLFNLKSNNMNHDSKGDIVNVLWGFMDRFNSFLEKTNHTGYDANVNDLRFKAKKMLHVLFDILIRTIETCPVCLDGYKPEHDISFISQVRDGGSADMISIIAFKIHEY</sequence>
<dbReference type="VEuPathDB" id="VectorBase:GPPI050797"/>
<organism evidence="1 2">
    <name type="scientific">Glossina palpalis gambiensis</name>
    <dbReference type="NCBI Taxonomy" id="67801"/>
    <lineage>
        <taxon>Eukaryota</taxon>
        <taxon>Metazoa</taxon>
        <taxon>Ecdysozoa</taxon>
        <taxon>Arthropoda</taxon>
        <taxon>Hexapoda</taxon>
        <taxon>Insecta</taxon>
        <taxon>Pterygota</taxon>
        <taxon>Neoptera</taxon>
        <taxon>Endopterygota</taxon>
        <taxon>Diptera</taxon>
        <taxon>Brachycera</taxon>
        <taxon>Muscomorpha</taxon>
        <taxon>Hippoboscoidea</taxon>
        <taxon>Glossinidae</taxon>
        <taxon>Glossina</taxon>
    </lineage>
</organism>
<dbReference type="AlphaFoldDB" id="A0A1B0C6X3"/>
<dbReference type="EnsemblMetazoa" id="GPPI050797-RA">
    <property type="protein sequence ID" value="GPPI050797-PA"/>
    <property type="gene ID" value="GPPI050797"/>
</dbReference>
<proteinExistence type="predicted"/>
<protein>
    <submittedName>
        <fullName evidence="1">Uncharacterized protein</fullName>
    </submittedName>
</protein>
<reference evidence="2" key="1">
    <citation type="submission" date="2015-01" db="EMBL/GenBank/DDBJ databases">
        <authorList>
            <person name="Aksoy S."/>
            <person name="Warren W."/>
            <person name="Wilson R.K."/>
        </authorList>
    </citation>
    <scope>NUCLEOTIDE SEQUENCE [LARGE SCALE GENOMIC DNA]</scope>
    <source>
        <strain evidence="2">IAEA</strain>
    </source>
</reference>
<evidence type="ECO:0000313" key="1">
    <source>
        <dbReference type="EnsemblMetazoa" id="GPPI050797-PA"/>
    </source>
</evidence>